<evidence type="ECO:0000259" key="1">
    <source>
        <dbReference type="PROSITE" id="PS51186"/>
    </source>
</evidence>
<dbReference type="Gene3D" id="3.40.630.30">
    <property type="match status" value="1"/>
</dbReference>
<comment type="caution">
    <text evidence="2">The sequence shown here is derived from an EMBL/GenBank/DDBJ whole genome shotgun (WGS) entry which is preliminary data.</text>
</comment>
<gene>
    <name evidence="2" type="ORF">X797_001227</name>
</gene>
<name>A0A0A1V8G4_9HYPO</name>
<keyword evidence="2" id="KW-0808">Transferase</keyword>
<reference evidence="2 3" key="1">
    <citation type="submission" date="2014-02" db="EMBL/GenBank/DDBJ databases">
        <title>The genome sequence of the entomopathogenic fungus Metarhizium robertsii ARSEF 2575.</title>
        <authorList>
            <person name="Giuliano Garisto Donzelli B."/>
            <person name="Roe B.A."/>
            <person name="Macmil S.L."/>
            <person name="Krasnoff S.B."/>
            <person name="Gibson D.M."/>
        </authorList>
    </citation>
    <scope>NUCLEOTIDE SEQUENCE [LARGE SCALE GENOMIC DNA]</scope>
    <source>
        <strain evidence="2 3">ARSEF 2575</strain>
    </source>
</reference>
<dbReference type="PANTHER" id="PTHR42791">
    <property type="entry name" value="GNAT FAMILY ACETYLTRANSFERASE"/>
    <property type="match status" value="1"/>
</dbReference>
<protein>
    <submittedName>
        <fullName evidence="2">Acetyltransferase (GNAT) domain protein</fullName>
    </submittedName>
</protein>
<dbReference type="Proteomes" id="UP000030151">
    <property type="component" value="Unassembled WGS sequence"/>
</dbReference>
<dbReference type="GO" id="GO:0016747">
    <property type="term" value="F:acyltransferase activity, transferring groups other than amino-acyl groups"/>
    <property type="evidence" value="ECO:0007669"/>
    <property type="project" value="InterPro"/>
</dbReference>
<dbReference type="HOGENOM" id="CLU_060131_6_5_1"/>
<dbReference type="OrthoDB" id="4937511at2759"/>
<dbReference type="InterPro" id="IPR016181">
    <property type="entry name" value="Acyl_CoA_acyltransferase"/>
</dbReference>
<dbReference type="AlphaFoldDB" id="A0A0A1V8G4"/>
<dbReference type="Pfam" id="PF13508">
    <property type="entry name" value="Acetyltransf_7"/>
    <property type="match status" value="1"/>
</dbReference>
<dbReference type="CDD" id="cd04301">
    <property type="entry name" value="NAT_SF"/>
    <property type="match status" value="1"/>
</dbReference>
<evidence type="ECO:0000313" key="2">
    <source>
        <dbReference type="EMBL" id="EXV06507.1"/>
    </source>
</evidence>
<sequence>MSLQQGTSLHRVSSKDIPTLVDIHYEAFADDALMKFMYGSHGDAASAVSDLREALEDPTARFTKAVDNETGDIVGWSWWNVYLDAETHLEAAKTTEEEQKEAPKTAISPETFLQYHAAVNDRRRRWITGKPGILQAIAVRPKSQGRGVGTALVRAGLEEAKRNGVLAWLEASSAGHGLYEKCGFRDVGEAIESDLGAYGKVTTVCMMYEP</sequence>
<dbReference type="EMBL" id="JELW01000001">
    <property type="protein sequence ID" value="EXV06507.1"/>
    <property type="molecule type" value="Genomic_DNA"/>
</dbReference>
<dbReference type="InterPro" id="IPR052523">
    <property type="entry name" value="Trichothecene_AcTrans"/>
</dbReference>
<dbReference type="PROSITE" id="PS51186">
    <property type="entry name" value="GNAT"/>
    <property type="match status" value="1"/>
</dbReference>
<dbReference type="PANTHER" id="PTHR42791:SF2">
    <property type="entry name" value="N-ACETYLTRANSFERASE DOMAIN-CONTAINING PROTEIN"/>
    <property type="match status" value="1"/>
</dbReference>
<organism evidence="2 3">
    <name type="scientific">Metarhizium robertsii</name>
    <dbReference type="NCBI Taxonomy" id="568076"/>
    <lineage>
        <taxon>Eukaryota</taxon>
        <taxon>Fungi</taxon>
        <taxon>Dikarya</taxon>
        <taxon>Ascomycota</taxon>
        <taxon>Pezizomycotina</taxon>
        <taxon>Sordariomycetes</taxon>
        <taxon>Hypocreomycetidae</taxon>
        <taxon>Hypocreales</taxon>
        <taxon>Clavicipitaceae</taxon>
        <taxon>Metarhizium</taxon>
    </lineage>
</organism>
<dbReference type="SUPFAM" id="SSF55729">
    <property type="entry name" value="Acyl-CoA N-acyltransferases (Nat)"/>
    <property type="match status" value="1"/>
</dbReference>
<feature type="domain" description="N-acetyltransferase" evidence="1">
    <location>
        <begin position="7"/>
        <end position="210"/>
    </location>
</feature>
<dbReference type="InterPro" id="IPR000182">
    <property type="entry name" value="GNAT_dom"/>
</dbReference>
<evidence type="ECO:0000313" key="3">
    <source>
        <dbReference type="Proteomes" id="UP000030151"/>
    </source>
</evidence>
<proteinExistence type="predicted"/>
<accession>A0A0A1V8G4</accession>